<dbReference type="AlphaFoldDB" id="A0A2K8Z3H1"/>
<sequence>MIVSDLGETFDLLNDAKDCIKRFFFILNKTTMFELETIKNQIRVIVTQVLQVDAATVELDDNTPFFGTDEHPGLIQDSLAILEIASQLADAFGLMPSDLGEEAFLNLETLSQCVFTKVNQAELV</sequence>
<protein>
    <recommendedName>
        <fullName evidence="1">Carrier domain-containing protein</fullName>
    </recommendedName>
</protein>
<dbReference type="PROSITE" id="PS50075">
    <property type="entry name" value="CARRIER"/>
    <property type="match status" value="1"/>
</dbReference>
<evidence type="ECO:0000259" key="1">
    <source>
        <dbReference type="PROSITE" id="PS50075"/>
    </source>
</evidence>
<dbReference type="InterPro" id="IPR009081">
    <property type="entry name" value="PP-bd_ACP"/>
</dbReference>
<reference evidence="2 3" key="1">
    <citation type="submission" date="2017-11" db="EMBL/GenBank/DDBJ databases">
        <title>Taxonomic description and genome sequences of Spirosoma HA7 sp. nov., isolated from pollen microhabitat of Corylus avellana.</title>
        <authorList>
            <person name="Ambika Manirajan B."/>
            <person name="Suarez C."/>
            <person name="Ratering S."/>
            <person name="Geissler-Plaum R."/>
            <person name="Cardinale M."/>
            <person name="Sylvia S."/>
        </authorList>
    </citation>
    <scope>NUCLEOTIDE SEQUENCE [LARGE SCALE GENOMIC DNA]</scope>
    <source>
        <strain evidence="2 3">HA7</strain>
    </source>
</reference>
<organism evidence="2 3">
    <name type="scientific">Spirosoma pollinicola</name>
    <dbReference type="NCBI Taxonomy" id="2057025"/>
    <lineage>
        <taxon>Bacteria</taxon>
        <taxon>Pseudomonadati</taxon>
        <taxon>Bacteroidota</taxon>
        <taxon>Cytophagia</taxon>
        <taxon>Cytophagales</taxon>
        <taxon>Cytophagaceae</taxon>
        <taxon>Spirosoma</taxon>
    </lineage>
</organism>
<evidence type="ECO:0000313" key="3">
    <source>
        <dbReference type="Proteomes" id="UP000232883"/>
    </source>
</evidence>
<dbReference type="SUPFAM" id="SSF47336">
    <property type="entry name" value="ACP-like"/>
    <property type="match status" value="1"/>
</dbReference>
<dbReference type="KEGG" id="spir:CWM47_22870"/>
<proteinExistence type="predicted"/>
<evidence type="ECO:0000313" key="2">
    <source>
        <dbReference type="EMBL" id="AUD04436.1"/>
    </source>
</evidence>
<keyword evidence="3" id="KW-1185">Reference proteome</keyword>
<dbReference type="Gene3D" id="1.10.1200.10">
    <property type="entry name" value="ACP-like"/>
    <property type="match status" value="1"/>
</dbReference>
<name>A0A2K8Z3H1_9BACT</name>
<dbReference type="Proteomes" id="UP000232883">
    <property type="component" value="Chromosome"/>
</dbReference>
<dbReference type="EMBL" id="CP025096">
    <property type="protein sequence ID" value="AUD04436.1"/>
    <property type="molecule type" value="Genomic_DNA"/>
</dbReference>
<gene>
    <name evidence="2" type="ORF">CWM47_22870</name>
</gene>
<dbReference type="InterPro" id="IPR036736">
    <property type="entry name" value="ACP-like_sf"/>
</dbReference>
<feature type="domain" description="Carrier" evidence="1">
    <location>
        <begin position="36"/>
        <end position="118"/>
    </location>
</feature>
<accession>A0A2K8Z3H1</accession>